<evidence type="ECO:0000313" key="3">
    <source>
        <dbReference type="Proteomes" id="UP000029964"/>
    </source>
</evidence>
<feature type="signal peptide" evidence="1">
    <location>
        <begin position="1"/>
        <end position="19"/>
    </location>
</feature>
<evidence type="ECO:0000313" key="2">
    <source>
        <dbReference type="EMBL" id="KFH45562.1"/>
    </source>
</evidence>
<dbReference type="EMBL" id="JPKY01000030">
    <property type="protein sequence ID" value="KFH45562.1"/>
    <property type="molecule type" value="Genomic_DNA"/>
</dbReference>
<proteinExistence type="predicted"/>
<accession>A0A086T880</accession>
<dbReference type="OrthoDB" id="4448074at2759"/>
<dbReference type="PROSITE" id="PS51257">
    <property type="entry name" value="PROKAR_LIPOPROTEIN"/>
    <property type="match status" value="1"/>
</dbReference>
<organism evidence="2 3">
    <name type="scientific">Hapsidospora chrysogenum (strain ATCC 11550 / CBS 779.69 / DSM 880 / IAM 14645 / JCM 23072 / IMI 49137)</name>
    <name type="common">Acremonium chrysogenum</name>
    <dbReference type="NCBI Taxonomy" id="857340"/>
    <lineage>
        <taxon>Eukaryota</taxon>
        <taxon>Fungi</taxon>
        <taxon>Dikarya</taxon>
        <taxon>Ascomycota</taxon>
        <taxon>Pezizomycotina</taxon>
        <taxon>Sordariomycetes</taxon>
        <taxon>Hypocreomycetidae</taxon>
        <taxon>Hypocreales</taxon>
        <taxon>Bionectriaceae</taxon>
        <taxon>Hapsidospora</taxon>
    </lineage>
</organism>
<keyword evidence="1" id="KW-0732">Signal</keyword>
<gene>
    <name evidence="2" type="ORF">ACRE_035800</name>
</gene>
<dbReference type="AlphaFoldDB" id="A0A086T880"/>
<reference evidence="3" key="1">
    <citation type="journal article" date="2014" name="Genome Announc.">
        <title>Genome sequence and annotation of Acremonium chrysogenum, producer of the beta-lactam antibiotic cephalosporin C.</title>
        <authorList>
            <person name="Terfehr D."/>
            <person name="Dahlmann T.A."/>
            <person name="Specht T."/>
            <person name="Zadra I."/>
            <person name="Kuernsteiner H."/>
            <person name="Kueck U."/>
        </authorList>
    </citation>
    <scope>NUCLEOTIDE SEQUENCE [LARGE SCALE GENOMIC DNA]</scope>
    <source>
        <strain evidence="3">ATCC 11550 / CBS 779.69 / DSM 880 / IAM 14645 / JCM 23072 / IMI 49137</strain>
    </source>
</reference>
<keyword evidence="3" id="KW-1185">Reference proteome</keyword>
<sequence>MVKLSLVVYALAAVAGVQACKKTCKATNSGGTNGRCYFKCTDACPDLGPTAARDAFLSALEEDYSCQKWGAAGVSCKKTSAFGACDTHYWKCGEGC</sequence>
<feature type="chain" id="PRO_5001815452" evidence="1">
    <location>
        <begin position="20"/>
        <end position="96"/>
    </location>
</feature>
<dbReference type="Proteomes" id="UP000029964">
    <property type="component" value="Unassembled WGS sequence"/>
</dbReference>
<comment type="caution">
    <text evidence="2">The sequence shown here is derived from an EMBL/GenBank/DDBJ whole genome shotgun (WGS) entry which is preliminary data.</text>
</comment>
<evidence type="ECO:0000256" key="1">
    <source>
        <dbReference type="SAM" id="SignalP"/>
    </source>
</evidence>
<protein>
    <submittedName>
        <fullName evidence="2">Uncharacterized protein</fullName>
    </submittedName>
</protein>
<dbReference type="HOGENOM" id="CLU_151414_0_0_1"/>
<name>A0A086T880_HAPC1</name>